<dbReference type="InterPro" id="IPR013529">
    <property type="entry name" value="Glyco_hydro_42_N"/>
</dbReference>
<evidence type="ECO:0000256" key="5">
    <source>
        <dbReference type="SAM" id="SignalP"/>
    </source>
</evidence>
<proteinExistence type="predicted"/>
<evidence type="ECO:0000313" key="7">
    <source>
        <dbReference type="EMBL" id="MBB3208835.1"/>
    </source>
</evidence>
<dbReference type="PANTHER" id="PTHR36447:SF2">
    <property type="entry name" value="BETA-GALACTOSIDASE YESZ"/>
    <property type="match status" value="1"/>
</dbReference>
<dbReference type="EMBL" id="JACHXU010000018">
    <property type="protein sequence ID" value="MBB3208835.1"/>
    <property type="molecule type" value="Genomic_DNA"/>
</dbReference>
<keyword evidence="4" id="KW-0326">Glycosidase</keyword>
<gene>
    <name evidence="7" type="ORF">FHS27_004668</name>
</gene>
<dbReference type="RefSeq" id="WP_246420532.1">
    <property type="nucleotide sequence ID" value="NZ_JACHXU010000018.1"/>
</dbReference>
<dbReference type="Gene3D" id="3.20.20.80">
    <property type="entry name" value="Glycosidases"/>
    <property type="match status" value="1"/>
</dbReference>
<evidence type="ECO:0000256" key="1">
    <source>
        <dbReference type="ARBA" id="ARBA00022723"/>
    </source>
</evidence>
<name>A0A7W5E267_9BACT</name>
<comment type="caution">
    <text evidence="7">The sequence shown here is derived from an EMBL/GenBank/DDBJ whole genome shotgun (WGS) entry which is preliminary data.</text>
</comment>
<evidence type="ECO:0000256" key="2">
    <source>
        <dbReference type="ARBA" id="ARBA00022801"/>
    </source>
</evidence>
<evidence type="ECO:0000256" key="3">
    <source>
        <dbReference type="ARBA" id="ARBA00022833"/>
    </source>
</evidence>
<evidence type="ECO:0000313" key="8">
    <source>
        <dbReference type="Proteomes" id="UP000536179"/>
    </source>
</evidence>
<dbReference type="GO" id="GO:0004565">
    <property type="term" value="F:beta-galactosidase activity"/>
    <property type="evidence" value="ECO:0007669"/>
    <property type="project" value="InterPro"/>
</dbReference>
<keyword evidence="5" id="KW-0732">Signal</keyword>
<reference evidence="7 8" key="1">
    <citation type="submission" date="2020-08" db="EMBL/GenBank/DDBJ databases">
        <title>Genomic Encyclopedia of Type Strains, Phase III (KMG-III): the genomes of soil and plant-associated and newly described type strains.</title>
        <authorList>
            <person name="Whitman W."/>
        </authorList>
    </citation>
    <scope>NUCLEOTIDE SEQUENCE [LARGE SCALE GENOMIC DNA]</scope>
    <source>
        <strain evidence="7 8">CECT 8075</strain>
    </source>
</reference>
<dbReference type="SUPFAM" id="SSF51445">
    <property type="entry name" value="(Trans)glycosidases"/>
    <property type="match status" value="1"/>
</dbReference>
<keyword evidence="8" id="KW-1185">Reference proteome</keyword>
<feature type="signal peptide" evidence="5">
    <location>
        <begin position="1"/>
        <end position="24"/>
    </location>
</feature>
<evidence type="ECO:0000259" key="6">
    <source>
        <dbReference type="Pfam" id="PF02449"/>
    </source>
</evidence>
<dbReference type="Proteomes" id="UP000536179">
    <property type="component" value="Unassembled WGS sequence"/>
</dbReference>
<sequence>MMNIARRVCELFLCLALPVVPAIAQGVSVDQDDAAWHELKSQVQERADALDALIQNAERLGVCTDYALVSKHVITTYLIAAQHDKDHVEDVRRIFKKVWWFNKTDPKEADNLPWNELRSCLDVADNAIAELTRQLDGSVTLSTPPDFSIGKMTLDAGAYRLNGKPVFPHSLVWLPGTPEYMQAFGHIGGAYYQLTHLRADGTVSPWTEKGLVERTQDDVANNAAPLVHLIGHAPAKWMVEKHPEVQQGARNFTKYDIDNPLIRNWMEQLCAGVLPKITAAAGDQPQVHLLANEPHFATQKGGWLAKNGVSDLTMQKFRQWIAEKYLSIDAVNQSHGTEHVSFADVNVDMPIDPALRGTAIWYDWCRFNMDRVNDWFTFLKTTTQRHDPHRSPVSIKTLGHTLGSSERDGGMDIEYLTKLQEIPGSDLRVVPQGTTFYGKNEDGRDTETGWASRYAYLWVDQSMVLDFTKSLCPDRPFYDSEWHGFGTVSWRHYHMNRPYVRSAMWLAFTHGMSMINPWLWGRGLDGGLNDKADHIGELATQPIAVDAYGRVMKELNAHAADVIASVPSQRDIVIFYCEDSAIQDPDYMPQVTDIYEALKLTNMRIGFVTPSGLEQLSEASQTLVVPPTPFIADETLAKVVRFCESGARSVFVEQEKSFVKNELGFQRDDDSSISPTAAISIKPVLEMVEELEPLLMPSQVERPLDFKITDENGTKAYGVFLTQSVDPATGMISVAMNNVSKDPRVVKLRPNKAKSEVMIDAIDRNRVSGIVNLQPCEVRLLKATLK</sequence>
<accession>A0A7W5E267</accession>
<feature type="domain" description="Glycoside hydrolase family 42 N-terminal" evidence="6">
    <location>
        <begin position="233"/>
        <end position="522"/>
    </location>
</feature>
<dbReference type="InterPro" id="IPR003476">
    <property type="entry name" value="Glyco_hydro_42"/>
</dbReference>
<dbReference type="AlphaFoldDB" id="A0A7W5E267"/>
<keyword evidence="3" id="KW-0862">Zinc</keyword>
<evidence type="ECO:0000256" key="4">
    <source>
        <dbReference type="ARBA" id="ARBA00023295"/>
    </source>
</evidence>
<keyword evidence="1" id="KW-0479">Metal-binding</keyword>
<dbReference type="InterPro" id="IPR017853">
    <property type="entry name" value="GH"/>
</dbReference>
<dbReference type="GO" id="GO:0009341">
    <property type="term" value="C:beta-galactosidase complex"/>
    <property type="evidence" value="ECO:0007669"/>
    <property type="project" value="InterPro"/>
</dbReference>
<feature type="chain" id="PRO_5031561700" description="Glycoside hydrolase family 42 N-terminal domain-containing protein" evidence="5">
    <location>
        <begin position="25"/>
        <end position="786"/>
    </location>
</feature>
<dbReference type="GO" id="GO:0005975">
    <property type="term" value="P:carbohydrate metabolic process"/>
    <property type="evidence" value="ECO:0007669"/>
    <property type="project" value="InterPro"/>
</dbReference>
<organism evidence="7 8">
    <name type="scientific">Aporhodopirellula rubra</name>
    <dbReference type="NCBI Taxonomy" id="980271"/>
    <lineage>
        <taxon>Bacteria</taxon>
        <taxon>Pseudomonadati</taxon>
        <taxon>Planctomycetota</taxon>
        <taxon>Planctomycetia</taxon>
        <taxon>Pirellulales</taxon>
        <taxon>Pirellulaceae</taxon>
        <taxon>Aporhodopirellula</taxon>
    </lineage>
</organism>
<dbReference type="Pfam" id="PF02449">
    <property type="entry name" value="Glyco_hydro_42"/>
    <property type="match status" value="1"/>
</dbReference>
<dbReference type="GO" id="GO:0046872">
    <property type="term" value="F:metal ion binding"/>
    <property type="evidence" value="ECO:0007669"/>
    <property type="project" value="UniProtKB-KW"/>
</dbReference>
<protein>
    <recommendedName>
        <fullName evidence="6">Glycoside hydrolase family 42 N-terminal domain-containing protein</fullName>
    </recommendedName>
</protein>
<keyword evidence="2" id="KW-0378">Hydrolase</keyword>
<dbReference type="PANTHER" id="PTHR36447">
    <property type="entry name" value="BETA-GALACTOSIDASE GANA"/>
    <property type="match status" value="1"/>
</dbReference>